<organism evidence="2 3">
    <name type="scientific">Mycena sanguinolenta</name>
    <dbReference type="NCBI Taxonomy" id="230812"/>
    <lineage>
        <taxon>Eukaryota</taxon>
        <taxon>Fungi</taxon>
        <taxon>Dikarya</taxon>
        <taxon>Basidiomycota</taxon>
        <taxon>Agaricomycotina</taxon>
        <taxon>Agaricomycetes</taxon>
        <taxon>Agaricomycetidae</taxon>
        <taxon>Agaricales</taxon>
        <taxon>Marasmiineae</taxon>
        <taxon>Mycenaceae</taxon>
        <taxon>Mycena</taxon>
    </lineage>
</organism>
<keyword evidence="3" id="KW-1185">Reference proteome</keyword>
<accession>A0A8H6Z9R8</accession>
<dbReference type="EMBL" id="JACAZH010000003">
    <property type="protein sequence ID" value="KAF7373574.1"/>
    <property type="molecule type" value="Genomic_DNA"/>
</dbReference>
<dbReference type="Proteomes" id="UP000623467">
    <property type="component" value="Unassembled WGS sequence"/>
</dbReference>
<dbReference type="AlphaFoldDB" id="A0A8H6Z9R8"/>
<comment type="caution">
    <text evidence="2">The sequence shown here is derived from an EMBL/GenBank/DDBJ whole genome shotgun (WGS) entry which is preliminary data.</text>
</comment>
<protein>
    <submittedName>
        <fullName evidence="2">Uncharacterized protein</fullName>
    </submittedName>
</protein>
<evidence type="ECO:0000313" key="2">
    <source>
        <dbReference type="EMBL" id="KAF7373574.1"/>
    </source>
</evidence>
<evidence type="ECO:0000313" key="3">
    <source>
        <dbReference type="Proteomes" id="UP000623467"/>
    </source>
</evidence>
<feature type="compositionally biased region" description="Low complexity" evidence="1">
    <location>
        <begin position="748"/>
        <end position="760"/>
    </location>
</feature>
<feature type="region of interest" description="Disordered" evidence="1">
    <location>
        <begin position="734"/>
        <end position="785"/>
    </location>
</feature>
<name>A0A8H6Z9R8_9AGAR</name>
<proteinExistence type="predicted"/>
<reference evidence="2" key="1">
    <citation type="submission" date="2020-05" db="EMBL/GenBank/DDBJ databases">
        <title>Mycena genomes resolve the evolution of fungal bioluminescence.</title>
        <authorList>
            <person name="Tsai I.J."/>
        </authorList>
    </citation>
    <scope>NUCLEOTIDE SEQUENCE</scope>
    <source>
        <strain evidence="2">160909Yilan</strain>
    </source>
</reference>
<dbReference type="OrthoDB" id="3051218at2759"/>
<evidence type="ECO:0000256" key="1">
    <source>
        <dbReference type="SAM" id="MobiDB-lite"/>
    </source>
</evidence>
<feature type="compositionally biased region" description="Basic residues" evidence="1">
    <location>
        <begin position="761"/>
        <end position="770"/>
    </location>
</feature>
<gene>
    <name evidence="2" type="ORF">MSAN_00567800</name>
</gene>
<sequence length="805" mass="89213">MANSLPDEIISEILSPALSVSDAAFSALSNSYRRSPFMTFSESTSAYLLVSKAWLRVSTPLLYHDVILRSKAQAQALATTLTTNPALGRNITDLFLSTTIASSDNASGLCRGLPLLNPVRVIIDTGYRWISVGKSGLKLLETLEQCILTWKKMVSPSVLFSFIHSCLCVQTVLKVPSDFRSDLAKAVAQAPSLQTLMVWHEGSLCEVPPCVRIIAANPSLKRFRIEPPRLLRDSFENDFYTEMKQDKRLMALWDSTDESGHIPADDAASSSLFVYPARLAADPVQEDAIWSRVLYFALERDKSSRRSGKFAQLGVPYLFTNAVVPCCLMGRFGSQLESMPELGSRVQSLTLTISPNDNMTFKKIITYTTALTKLHGGLFCRSITWKAFSDLQESTGASLRSFQGIPVFKPSGPVDSNVFALFPQMQHFGWDSGTVFKTGPKSIPADFFRCYRTWSMFYILDSEYGFVIFTRLPSLRIVTFAATAVGGAEFFQKHGAKLQKLTLSSLQLEDPALAIWRHCISLTVLGVSCDDKHHPTASCLKTSDISAHLERIVFRVAHYHRFKQKHEIALGQLLLSLKSTASFPALREIEHPCCQWPTAEPAISKSQWVKWAESLHERDIHLVDPAGADMETSFFDEASINGSDGSRPRSCIPRARLDLGRVLLHRFRVLRRRRLAPRFLRTVLAEARDRAVLALLDVLQTYRGLPLLDKLAPGDETTRFVIWGELIPEGLDRDLDEVSQGSRSQTDGSSSAPSSSISKKPSVKSSKKGKAAAVPEAPPMLKLSSMEEGGGKKVLVAATIERWIA</sequence>